<sequence length="313" mass="35605">MSITCPHTITLPANPYCLPSSVKSAGIDRRHLDRVFTEERPPRPWDAFRFLVAVGCVSKKAGCADGQMGGWIWMMSCDHLKQIVSKRALVSNNACTIIYTSNIYVRPTRGSVVTCADEFHRQVRLDLRWDSVSNRKKSTITFCHSHCTTSLLNNANSLGHPSTRRKLPARGSGWSYSTGPSSKPHSLPRKVKAEIPIRSSGRGDEYQKLLADFKESRGGSQKDEWMMHRFFLKKLRRRENRIISKSIREKNAIFKRISDLCSQLKGKFSPPSIYETQTPCERHRLVIHLESRILQTEGKYSHSQYGTGDFGSF</sequence>
<evidence type="ECO:0000313" key="3">
    <source>
        <dbReference type="Proteomes" id="UP001054945"/>
    </source>
</evidence>
<feature type="region of interest" description="Disordered" evidence="1">
    <location>
        <begin position="158"/>
        <end position="196"/>
    </location>
</feature>
<dbReference type="AlphaFoldDB" id="A0AAV4QLU3"/>
<dbReference type="Proteomes" id="UP001054945">
    <property type="component" value="Unassembled WGS sequence"/>
</dbReference>
<gene>
    <name evidence="2" type="ORF">CEXT_54281</name>
</gene>
<protein>
    <submittedName>
        <fullName evidence="2">Uncharacterized protein</fullName>
    </submittedName>
</protein>
<name>A0AAV4QLU3_CAEEX</name>
<feature type="compositionally biased region" description="Polar residues" evidence="1">
    <location>
        <begin position="174"/>
        <end position="184"/>
    </location>
</feature>
<reference evidence="2 3" key="1">
    <citation type="submission" date="2021-06" db="EMBL/GenBank/DDBJ databases">
        <title>Caerostris extrusa draft genome.</title>
        <authorList>
            <person name="Kono N."/>
            <person name="Arakawa K."/>
        </authorList>
    </citation>
    <scope>NUCLEOTIDE SEQUENCE [LARGE SCALE GENOMIC DNA]</scope>
</reference>
<evidence type="ECO:0000313" key="2">
    <source>
        <dbReference type="EMBL" id="GIY09886.1"/>
    </source>
</evidence>
<evidence type="ECO:0000256" key="1">
    <source>
        <dbReference type="SAM" id="MobiDB-lite"/>
    </source>
</evidence>
<accession>A0AAV4QLU3</accession>
<keyword evidence="3" id="KW-1185">Reference proteome</keyword>
<proteinExistence type="predicted"/>
<organism evidence="2 3">
    <name type="scientific">Caerostris extrusa</name>
    <name type="common">Bark spider</name>
    <name type="synonym">Caerostris bankana</name>
    <dbReference type="NCBI Taxonomy" id="172846"/>
    <lineage>
        <taxon>Eukaryota</taxon>
        <taxon>Metazoa</taxon>
        <taxon>Ecdysozoa</taxon>
        <taxon>Arthropoda</taxon>
        <taxon>Chelicerata</taxon>
        <taxon>Arachnida</taxon>
        <taxon>Araneae</taxon>
        <taxon>Araneomorphae</taxon>
        <taxon>Entelegynae</taxon>
        <taxon>Araneoidea</taxon>
        <taxon>Araneidae</taxon>
        <taxon>Caerostris</taxon>
    </lineage>
</organism>
<comment type="caution">
    <text evidence="2">The sequence shown here is derived from an EMBL/GenBank/DDBJ whole genome shotgun (WGS) entry which is preliminary data.</text>
</comment>
<dbReference type="EMBL" id="BPLR01006439">
    <property type="protein sequence ID" value="GIY09886.1"/>
    <property type="molecule type" value="Genomic_DNA"/>
</dbReference>